<accession>A0A1B2HNM0</accession>
<name>A0A1B2HNM0_9PSEU</name>
<dbReference type="InterPro" id="IPR041881">
    <property type="entry name" value="PqqD_sf"/>
</dbReference>
<dbReference type="RefSeq" id="WP_065917650.1">
    <property type="nucleotide sequence ID" value="NZ_CP016793.1"/>
</dbReference>
<protein>
    <recommendedName>
        <fullName evidence="3">HPr-rel-A system PqqD family protein</fullName>
    </recommendedName>
</protein>
<dbReference type="AlphaFoldDB" id="A0A1B2HNM0"/>
<dbReference type="STRING" id="1586287.BBK82_27890"/>
<dbReference type="Pfam" id="PF05402">
    <property type="entry name" value="PqqD"/>
    <property type="match status" value="1"/>
</dbReference>
<evidence type="ECO:0000313" key="1">
    <source>
        <dbReference type="EMBL" id="ANZ39309.1"/>
    </source>
</evidence>
<reference evidence="1 2" key="1">
    <citation type="submission" date="2016-07" db="EMBL/GenBank/DDBJ databases">
        <title>Complete genome sequence of the Lentzea guizhouensis DHS C013.</title>
        <authorList>
            <person name="Cao C."/>
        </authorList>
    </citation>
    <scope>NUCLEOTIDE SEQUENCE [LARGE SCALE GENOMIC DNA]</scope>
    <source>
        <strain evidence="1 2">DHS C013</strain>
    </source>
</reference>
<gene>
    <name evidence="1" type="ORF">BBK82_27890</name>
</gene>
<evidence type="ECO:0000313" key="2">
    <source>
        <dbReference type="Proteomes" id="UP000093053"/>
    </source>
</evidence>
<keyword evidence="2" id="KW-1185">Reference proteome</keyword>
<dbReference type="NCBIfam" id="NF033530">
    <property type="entry name" value="lasso_PqqD_Strm"/>
    <property type="match status" value="1"/>
</dbReference>
<dbReference type="Gene3D" id="1.10.10.1150">
    <property type="entry name" value="Coenzyme PQQ synthesis protein D (PqqD)"/>
    <property type="match status" value="1"/>
</dbReference>
<dbReference type="Proteomes" id="UP000093053">
    <property type="component" value="Chromosome"/>
</dbReference>
<sequence>MRLRADISVADTDYGQVLLDERTGRYWQLNPTGVVVVRALLDGADENAAVAALTSSYEVSEDQARQDVTALVAGLRAAGLVTA</sequence>
<dbReference type="OrthoDB" id="5195143at2"/>
<dbReference type="InterPro" id="IPR008792">
    <property type="entry name" value="PQQD"/>
</dbReference>
<proteinExistence type="predicted"/>
<evidence type="ECO:0008006" key="3">
    <source>
        <dbReference type="Google" id="ProtNLM"/>
    </source>
</evidence>
<dbReference type="KEGG" id="led:BBK82_27890"/>
<dbReference type="EMBL" id="CP016793">
    <property type="protein sequence ID" value="ANZ39309.1"/>
    <property type="molecule type" value="Genomic_DNA"/>
</dbReference>
<organism evidence="1 2">
    <name type="scientific">Lentzea guizhouensis</name>
    <dbReference type="NCBI Taxonomy" id="1586287"/>
    <lineage>
        <taxon>Bacteria</taxon>
        <taxon>Bacillati</taxon>
        <taxon>Actinomycetota</taxon>
        <taxon>Actinomycetes</taxon>
        <taxon>Pseudonocardiales</taxon>
        <taxon>Pseudonocardiaceae</taxon>
        <taxon>Lentzea</taxon>
    </lineage>
</organism>